<dbReference type="HOGENOM" id="CLU_028104_1_0_0"/>
<dbReference type="STRING" id="519441.Smon_0089"/>
<comment type="pathway">
    <text evidence="2 14">Cell wall biogenesis; peptidoglycan biosynthesis.</text>
</comment>
<comment type="subcellular location">
    <subcellularLocation>
        <location evidence="1 14">Cytoplasm</location>
    </subcellularLocation>
</comment>
<dbReference type="PANTHER" id="PTHR43445:SF3">
    <property type="entry name" value="UDP-N-ACETYLMURAMATE--L-ALANINE LIGASE"/>
    <property type="match status" value="1"/>
</dbReference>
<dbReference type="SUPFAM" id="SSF53244">
    <property type="entry name" value="MurD-like peptide ligases, peptide-binding domain"/>
    <property type="match status" value="1"/>
</dbReference>
<evidence type="ECO:0000313" key="18">
    <source>
        <dbReference type="EMBL" id="ACZ00585.1"/>
    </source>
</evidence>
<dbReference type="EC" id="6.3.2.8" evidence="3 14"/>
<dbReference type="InterPro" id="IPR036565">
    <property type="entry name" value="Mur-like_cat_sf"/>
</dbReference>
<evidence type="ECO:0000256" key="2">
    <source>
        <dbReference type="ARBA" id="ARBA00004752"/>
    </source>
</evidence>
<proteinExistence type="inferred from homology"/>
<dbReference type="GO" id="GO:0008763">
    <property type="term" value="F:UDP-N-acetylmuramate-L-alanine ligase activity"/>
    <property type="evidence" value="ECO:0007669"/>
    <property type="project" value="UniProtKB-UniRule"/>
</dbReference>
<evidence type="ECO:0000259" key="15">
    <source>
        <dbReference type="Pfam" id="PF01225"/>
    </source>
</evidence>
<evidence type="ECO:0000256" key="8">
    <source>
        <dbReference type="ARBA" id="ARBA00022840"/>
    </source>
</evidence>
<evidence type="ECO:0000259" key="17">
    <source>
        <dbReference type="Pfam" id="PF08245"/>
    </source>
</evidence>
<evidence type="ECO:0000256" key="11">
    <source>
        <dbReference type="ARBA" id="ARBA00023306"/>
    </source>
</evidence>
<feature type="binding site" evidence="14">
    <location>
        <begin position="111"/>
        <end position="117"/>
    </location>
    <ligand>
        <name>ATP</name>
        <dbReference type="ChEBI" id="CHEBI:30616"/>
    </ligand>
</feature>
<keyword evidence="4 14" id="KW-0963">Cytoplasm</keyword>
<dbReference type="AlphaFoldDB" id="D1AWA9"/>
<dbReference type="InterPro" id="IPR050061">
    <property type="entry name" value="MurCDEF_pg_biosynth"/>
</dbReference>
<keyword evidence="5 14" id="KW-0436">Ligase</keyword>
<reference evidence="18 19" key="1">
    <citation type="journal article" date="2009" name="Stand. Genomic Sci.">
        <title>Complete genome sequence of Streptobacillus moniliformis type strain (9901T).</title>
        <authorList>
            <person name="Nolan M."/>
            <person name="Gronow S."/>
            <person name="Lapidus A."/>
            <person name="Ivanova N."/>
            <person name="Copeland A."/>
            <person name="Lucas S."/>
            <person name="Del Rio T.G."/>
            <person name="Chen F."/>
            <person name="Tice H."/>
            <person name="Pitluck S."/>
            <person name="Cheng J.F."/>
            <person name="Sims D."/>
            <person name="Meincke L."/>
            <person name="Bruce D."/>
            <person name="Goodwin L."/>
            <person name="Brettin T."/>
            <person name="Han C."/>
            <person name="Detter J.C."/>
            <person name="Ovchinikova G."/>
            <person name="Pati A."/>
            <person name="Mavromatis K."/>
            <person name="Mikhailova N."/>
            <person name="Chen A."/>
            <person name="Palaniappan K."/>
            <person name="Land M."/>
            <person name="Hauser L."/>
            <person name="Chang Y.J."/>
            <person name="Jeffries C.D."/>
            <person name="Rohde M."/>
            <person name="Sproer C."/>
            <person name="Goker M."/>
            <person name="Bristow J."/>
            <person name="Eisen J.A."/>
            <person name="Markowitz V."/>
            <person name="Hugenholtz P."/>
            <person name="Kyrpides N.C."/>
            <person name="Klenk H.P."/>
            <person name="Chain P."/>
        </authorList>
    </citation>
    <scope>NUCLEOTIDE SEQUENCE [LARGE SCALE GENOMIC DNA]</scope>
    <source>
        <strain evidence="19">ATCC 14647 / DSM 12112 / NCTC 10651 / 9901</strain>
    </source>
</reference>
<evidence type="ECO:0000256" key="7">
    <source>
        <dbReference type="ARBA" id="ARBA00022741"/>
    </source>
</evidence>
<feature type="domain" description="Mur ligase central" evidence="17">
    <location>
        <begin position="109"/>
        <end position="284"/>
    </location>
</feature>
<dbReference type="Gene3D" id="3.40.50.720">
    <property type="entry name" value="NAD(P)-binding Rossmann-like Domain"/>
    <property type="match status" value="1"/>
</dbReference>
<comment type="similarity">
    <text evidence="14">Belongs to the MurCDEF family.</text>
</comment>
<accession>D1AWA9</accession>
<organism evidence="18 19">
    <name type="scientific">Streptobacillus moniliformis (strain ATCC 14647 / DSM 12112 / NCTC 10651 / 9901)</name>
    <dbReference type="NCBI Taxonomy" id="519441"/>
    <lineage>
        <taxon>Bacteria</taxon>
        <taxon>Fusobacteriati</taxon>
        <taxon>Fusobacteriota</taxon>
        <taxon>Fusobacteriia</taxon>
        <taxon>Fusobacteriales</taxon>
        <taxon>Leptotrichiaceae</taxon>
        <taxon>Streptobacillus</taxon>
    </lineage>
</organism>
<evidence type="ECO:0000313" key="19">
    <source>
        <dbReference type="Proteomes" id="UP000002072"/>
    </source>
</evidence>
<evidence type="ECO:0000256" key="9">
    <source>
        <dbReference type="ARBA" id="ARBA00022960"/>
    </source>
</evidence>
<dbReference type="GO" id="GO:0009252">
    <property type="term" value="P:peptidoglycan biosynthetic process"/>
    <property type="evidence" value="ECO:0007669"/>
    <property type="project" value="UniProtKB-UniRule"/>
</dbReference>
<keyword evidence="10 14" id="KW-0573">Peptidoglycan synthesis</keyword>
<dbReference type="InterPro" id="IPR013221">
    <property type="entry name" value="Mur_ligase_cen"/>
</dbReference>
<dbReference type="GeneID" id="29673039"/>
<dbReference type="RefSeq" id="WP_012858143.1">
    <property type="nucleotide sequence ID" value="NC_013515.1"/>
</dbReference>
<dbReference type="EMBL" id="CP001779">
    <property type="protein sequence ID" value="ACZ00585.1"/>
    <property type="molecule type" value="Genomic_DNA"/>
</dbReference>
<dbReference type="InterPro" id="IPR000713">
    <property type="entry name" value="Mur_ligase_N"/>
</dbReference>
<dbReference type="GO" id="GO:0005737">
    <property type="term" value="C:cytoplasm"/>
    <property type="evidence" value="ECO:0007669"/>
    <property type="project" value="UniProtKB-SubCell"/>
</dbReference>
<feature type="domain" description="Mur ligase C-terminal" evidence="16">
    <location>
        <begin position="307"/>
        <end position="431"/>
    </location>
</feature>
<dbReference type="GO" id="GO:0005524">
    <property type="term" value="F:ATP binding"/>
    <property type="evidence" value="ECO:0007669"/>
    <property type="project" value="UniProtKB-UniRule"/>
</dbReference>
<keyword evidence="6 14" id="KW-0132">Cell division</keyword>
<sequence length="445" mass="50663">MKKAFFSGINGIGMSGLALILKELGYMVSGSDISYKDITKKLEDNEIEVYIGQKRENVENKEIDLYVYSTAIKKDNPEYMYMLEKNIKMVRRGELLAEIMDKLPLGIAVAGTHGKTTTSSLATVAFLDKDPYVAVGGIIPEISSNSKVGSSDYFIAEADESDNSFLYMNPYYSIITNIEADHLEFHGSLENIKKSFGQFIKQTKYKVLACFDCEEIRTYSDDKLVFYSVDEKNKDKVSIYAKNIHSLNSITYFDAVKNGIELGTFKLSIPGIHNVSNALAVIYIAHEEKLDMDNVKERIEKFRGANRRYQVIYDEDFRIIDDYAHHPTEIMATINAAKMNEKKEITVIFEPHRYSRTKFFLKEFAESLALADRIFLLPIYSASEENTYDVSSEDLAKLIGNHSKVYEKEKLVEILLEEDKKGKVYIFMGAGSVSSYGHKFVEMVR</sequence>
<evidence type="ECO:0000256" key="4">
    <source>
        <dbReference type="ARBA" id="ARBA00022490"/>
    </source>
</evidence>
<dbReference type="GO" id="GO:0051301">
    <property type="term" value="P:cell division"/>
    <property type="evidence" value="ECO:0007669"/>
    <property type="project" value="UniProtKB-KW"/>
</dbReference>
<evidence type="ECO:0000256" key="6">
    <source>
        <dbReference type="ARBA" id="ARBA00022618"/>
    </source>
</evidence>
<dbReference type="Pfam" id="PF01225">
    <property type="entry name" value="Mur_ligase"/>
    <property type="match status" value="1"/>
</dbReference>
<dbReference type="InterPro" id="IPR004101">
    <property type="entry name" value="Mur_ligase_C"/>
</dbReference>
<keyword evidence="11 14" id="KW-0131">Cell cycle</keyword>
<dbReference type="Pfam" id="PF08245">
    <property type="entry name" value="Mur_ligase_M"/>
    <property type="match status" value="1"/>
</dbReference>
<evidence type="ECO:0000256" key="14">
    <source>
        <dbReference type="HAMAP-Rule" id="MF_00046"/>
    </source>
</evidence>
<dbReference type="PANTHER" id="PTHR43445">
    <property type="entry name" value="UDP-N-ACETYLMURAMATE--L-ALANINE LIGASE-RELATED"/>
    <property type="match status" value="1"/>
</dbReference>
<evidence type="ECO:0000256" key="1">
    <source>
        <dbReference type="ARBA" id="ARBA00004496"/>
    </source>
</evidence>
<keyword evidence="12 14" id="KW-0961">Cell wall biogenesis/degradation</keyword>
<dbReference type="Gene3D" id="3.40.1190.10">
    <property type="entry name" value="Mur-like, catalytic domain"/>
    <property type="match status" value="1"/>
</dbReference>
<keyword evidence="19" id="KW-1185">Reference proteome</keyword>
<feature type="domain" description="Mur ligase N-terminal catalytic" evidence="15">
    <location>
        <begin position="7"/>
        <end position="101"/>
    </location>
</feature>
<keyword evidence="7 14" id="KW-0547">Nucleotide-binding</keyword>
<dbReference type="KEGG" id="smf:Smon_0089"/>
<protein>
    <recommendedName>
        <fullName evidence="3 14">UDP-N-acetylmuramate--L-alanine ligase</fullName>
        <ecNumber evidence="3 14">6.3.2.8</ecNumber>
    </recommendedName>
    <alternativeName>
        <fullName evidence="14">UDP-N-acetylmuramoyl-L-alanine synthetase</fullName>
    </alternativeName>
</protein>
<name>D1AWA9_STRM9</name>
<comment type="catalytic activity">
    <reaction evidence="13 14">
        <text>UDP-N-acetyl-alpha-D-muramate + L-alanine + ATP = UDP-N-acetyl-alpha-D-muramoyl-L-alanine + ADP + phosphate + H(+)</text>
        <dbReference type="Rhea" id="RHEA:23372"/>
        <dbReference type="ChEBI" id="CHEBI:15378"/>
        <dbReference type="ChEBI" id="CHEBI:30616"/>
        <dbReference type="ChEBI" id="CHEBI:43474"/>
        <dbReference type="ChEBI" id="CHEBI:57972"/>
        <dbReference type="ChEBI" id="CHEBI:70757"/>
        <dbReference type="ChEBI" id="CHEBI:83898"/>
        <dbReference type="ChEBI" id="CHEBI:456216"/>
        <dbReference type="EC" id="6.3.2.8"/>
    </reaction>
</comment>
<dbReference type="UniPathway" id="UPA00219"/>
<dbReference type="GO" id="GO:0071555">
    <property type="term" value="P:cell wall organization"/>
    <property type="evidence" value="ECO:0007669"/>
    <property type="project" value="UniProtKB-KW"/>
</dbReference>
<dbReference type="eggNOG" id="COG0773">
    <property type="taxonomic scope" value="Bacteria"/>
</dbReference>
<dbReference type="Gene3D" id="3.90.190.20">
    <property type="entry name" value="Mur ligase, C-terminal domain"/>
    <property type="match status" value="1"/>
</dbReference>
<evidence type="ECO:0000259" key="16">
    <source>
        <dbReference type="Pfam" id="PF02875"/>
    </source>
</evidence>
<dbReference type="HAMAP" id="MF_00046">
    <property type="entry name" value="MurC"/>
    <property type="match status" value="1"/>
</dbReference>
<comment type="function">
    <text evidence="14">Cell wall formation.</text>
</comment>
<dbReference type="InterPro" id="IPR036615">
    <property type="entry name" value="Mur_ligase_C_dom_sf"/>
</dbReference>
<evidence type="ECO:0000256" key="3">
    <source>
        <dbReference type="ARBA" id="ARBA00012211"/>
    </source>
</evidence>
<dbReference type="SUPFAM" id="SSF51984">
    <property type="entry name" value="MurCD N-terminal domain"/>
    <property type="match status" value="1"/>
</dbReference>
<dbReference type="Pfam" id="PF02875">
    <property type="entry name" value="Mur_ligase_C"/>
    <property type="match status" value="1"/>
</dbReference>
<evidence type="ECO:0000256" key="5">
    <source>
        <dbReference type="ARBA" id="ARBA00022598"/>
    </source>
</evidence>
<evidence type="ECO:0000256" key="13">
    <source>
        <dbReference type="ARBA" id="ARBA00047833"/>
    </source>
</evidence>
<dbReference type="NCBIfam" id="TIGR01082">
    <property type="entry name" value="murC"/>
    <property type="match status" value="1"/>
</dbReference>
<keyword evidence="8 14" id="KW-0067">ATP-binding</keyword>
<gene>
    <name evidence="14" type="primary">murC</name>
    <name evidence="18" type="ordered locus">Smon_0089</name>
</gene>
<dbReference type="OrthoDB" id="9804126at2"/>
<evidence type="ECO:0000256" key="12">
    <source>
        <dbReference type="ARBA" id="ARBA00023316"/>
    </source>
</evidence>
<keyword evidence="9 14" id="KW-0133">Cell shape</keyword>
<dbReference type="GO" id="GO:0008360">
    <property type="term" value="P:regulation of cell shape"/>
    <property type="evidence" value="ECO:0007669"/>
    <property type="project" value="UniProtKB-KW"/>
</dbReference>
<evidence type="ECO:0000256" key="10">
    <source>
        <dbReference type="ARBA" id="ARBA00022984"/>
    </source>
</evidence>
<dbReference type="InterPro" id="IPR005758">
    <property type="entry name" value="UDP-N-AcMur_Ala_ligase_MurC"/>
</dbReference>
<dbReference type="Proteomes" id="UP000002072">
    <property type="component" value="Chromosome"/>
</dbReference>
<dbReference type="SUPFAM" id="SSF53623">
    <property type="entry name" value="MurD-like peptide ligases, catalytic domain"/>
    <property type="match status" value="1"/>
</dbReference>